<feature type="compositionally biased region" description="Acidic residues" evidence="1">
    <location>
        <begin position="1"/>
        <end position="10"/>
    </location>
</feature>
<keyword evidence="3" id="KW-1185">Reference proteome</keyword>
<dbReference type="AlphaFoldDB" id="A0A2H3CQ88"/>
<proteinExistence type="predicted"/>
<dbReference type="InParanoid" id="A0A2H3CQ88"/>
<feature type="region of interest" description="Disordered" evidence="1">
    <location>
        <begin position="114"/>
        <end position="139"/>
    </location>
</feature>
<organism evidence="2 3">
    <name type="scientific">Armillaria gallica</name>
    <name type="common">Bulbous honey fungus</name>
    <name type="synonym">Armillaria bulbosa</name>
    <dbReference type="NCBI Taxonomy" id="47427"/>
    <lineage>
        <taxon>Eukaryota</taxon>
        <taxon>Fungi</taxon>
        <taxon>Dikarya</taxon>
        <taxon>Basidiomycota</taxon>
        <taxon>Agaricomycotina</taxon>
        <taxon>Agaricomycetes</taxon>
        <taxon>Agaricomycetidae</taxon>
        <taxon>Agaricales</taxon>
        <taxon>Marasmiineae</taxon>
        <taxon>Physalacriaceae</taxon>
        <taxon>Armillaria</taxon>
    </lineage>
</organism>
<gene>
    <name evidence="2" type="ORF">ARMGADRAFT_1088728</name>
</gene>
<protein>
    <submittedName>
        <fullName evidence="2">Uncharacterized protein</fullName>
    </submittedName>
</protein>
<feature type="region of interest" description="Disordered" evidence="1">
    <location>
        <begin position="1"/>
        <end position="33"/>
    </location>
</feature>
<dbReference type="Gene3D" id="3.40.50.1460">
    <property type="match status" value="1"/>
</dbReference>
<dbReference type="OrthoDB" id="3223806at2759"/>
<sequence length="139" mass="15073">MDRDCPDEDGNPVSDISDREFNSTPTQISRSKGHRITDILDCSHAGGSTRYFPVEGVRSAPTLIHALMCMLRSADEGIKYFPVIASMLSKNWVPDMSSHVILAACKGYQFAKEARSGKGPTGSSRSRLVGPLGKKARSS</sequence>
<evidence type="ECO:0000256" key="1">
    <source>
        <dbReference type="SAM" id="MobiDB-lite"/>
    </source>
</evidence>
<dbReference type="Proteomes" id="UP000217790">
    <property type="component" value="Unassembled WGS sequence"/>
</dbReference>
<reference evidence="3" key="1">
    <citation type="journal article" date="2017" name="Nat. Ecol. Evol.">
        <title>Genome expansion and lineage-specific genetic innovations in the forest pathogenic fungi Armillaria.</title>
        <authorList>
            <person name="Sipos G."/>
            <person name="Prasanna A.N."/>
            <person name="Walter M.C."/>
            <person name="O'Connor E."/>
            <person name="Balint B."/>
            <person name="Krizsan K."/>
            <person name="Kiss B."/>
            <person name="Hess J."/>
            <person name="Varga T."/>
            <person name="Slot J."/>
            <person name="Riley R."/>
            <person name="Boka B."/>
            <person name="Rigling D."/>
            <person name="Barry K."/>
            <person name="Lee J."/>
            <person name="Mihaltcheva S."/>
            <person name="LaButti K."/>
            <person name="Lipzen A."/>
            <person name="Waldron R."/>
            <person name="Moloney N.M."/>
            <person name="Sperisen C."/>
            <person name="Kredics L."/>
            <person name="Vagvoelgyi C."/>
            <person name="Patrignani A."/>
            <person name="Fitzpatrick D."/>
            <person name="Nagy I."/>
            <person name="Doyle S."/>
            <person name="Anderson J.B."/>
            <person name="Grigoriev I.V."/>
            <person name="Gueldener U."/>
            <person name="Muensterkoetter M."/>
            <person name="Nagy L.G."/>
        </authorList>
    </citation>
    <scope>NUCLEOTIDE SEQUENCE [LARGE SCALE GENOMIC DNA]</scope>
    <source>
        <strain evidence="3">Ar21-2</strain>
    </source>
</reference>
<evidence type="ECO:0000313" key="2">
    <source>
        <dbReference type="EMBL" id="PBK84030.1"/>
    </source>
</evidence>
<name>A0A2H3CQ88_ARMGA</name>
<evidence type="ECO:0000313" key="3">
    <source>
        <dbReference type="Proteomes" id="UP000217790"/>
    </source>
</evidence>
<accession>A0A2H3CQ88</accession>
<dbReference type="EMBL" id="KZ293701">
    <property type="protein sequence ID" value="PBK84030.1"/>
    <property type="molecule type" value="Genomic_DNA"/>
</dbReference>